<evidence type="ECO:0000313" key="7">
    <source>
        <dbReference type="EMBL" id="GGP30170.1"/>
    </source>
</evidence>
<keyword evidence="3" id="KW-0238">DNA-binding</keyword>
<evidence type="ECO:0000256" key="1">
    <source>
        <dbReference type="ARBA" id="ARBA00010923"/>
    </source>
</evidence>
<reference evidence="8" key="3">
    <citation type="journal article" date="2019" name="Int. J. Syst. Evol. Microbiol.">
        <title>The Global Catalogue of Microorganisms (GCM) 10K type strain sequencing project: providing services to taxonomists for standard genome sequencing and annotation.</title>
        <authorList>
            <consortium name="The Broad Institute Genomics Platform"/>
            <consortium name="The Broad Institute Genome Sequencing Center for Infectious Disease"/>
            <person name="Wu L."/>
            <person name="Ma J."/>
        </authorList>
    </citation>
    <scope>NUCLEOTIDE SEQUENCE [LARGE SCALE GENOMIC DNA]</scope>
    <source>
        <strain evidence="8">CGMCC 1.8884</strain>
    </source>
</reference>
<dbReference type="CDD" id="cd17515">
    <property type="entry name" value="RMtype1_S_MjaORF132P_Sau1132ORF3780P-TRD1-CR1_like"/>
    <property type="match status" value="1"/>
</dbReference>
<dbReference type="GO" id="GO:0009307">
    <property type="term" value="P:DNA restriction-modification system"/>
    <property type="evidence" value="ECO:0007669"/>
    <property type="project" value="UniProtKB-KW"/>
</dbReference>
<evidence type="ECO:0000259" key="5">
    <source>
        <dbReference type="Pfam" id="PF01420"/>
    </source>
</evidence>
<comment type="caution">
    <text evidence="6">The sequence shown here is derived from an EMBL/GenBank/DDBJ whole genome shotgun (WGS) entry which is preliminary data.</text>
</comment>
<dbReference type="EMBL" id="BMMA01000019">
    <property type="protein sequence ID" value="GGI85737.1"/>
    <property type="molecule type" value="Genomic_DNA"/>
</dbReference>
<reference evidence="7" key="1">
    <citation type="journal article" date="2014" name="Int. J. Syst. Evol. Microbiol.">
        <title>Complete genome of a new Firmicutes species belonging to the dominant human colonic microbiota ('Ruminococcus bicirculans') reveals two chromosomes and a selective capacity to utilize plant glucans.</title>
        <authorList>
            <consortium name="NISC Comparative Sequencing Program"/>
            <person name="Wegmann U."/>
            <person name="Louis P."/>
            <person name="Goesmann A."/>
            <person name="Henrissat B."/>
            <person name="Duncan S.H."/>
            <person name="Flint H.J."/>
        </authorList>
    </citation>
    <scope>NUCLEOTIDE SEQUENCE</scope>
    <source>
        <strain evidence="7">CGMCC 1.8884</strain>
    </source>
</reference>
<evidence type="ECO:0000313" key="8">
    <source>
        <dbReference type="Proteomes" id="UP000630135"/>
    </source>
</evidence>
<feature type="region of interest" description="Disordered" evidence="4">
    <location>
        <begin position="1"/>
        <end position="33"/>
    </location>
</feature>
<evidence type="ECO:0000313" key="9">
    <source>
        <dbReference type="Proteomes" id="UP000652720"/>
    </source>
</evidence>
<dbReference type="GO" id="GO:0003677">
    <property type="term" value="F:DNA binding"/>
    <property type="evidence" value="ECO:0007669"/>
    <property type="project" value="UniProtKB-KW"/>
</dbReference>
<dbReference type="InterPro" id="IPR000055">
    <property type="entry name" value="Restrct_endonuc_typeI_TRD"/>
</dbReference>
<proteinExistence type="inferred from homology"/>
<feature type="region of interest" description="Disordered" evidence="4">
    <location>
        <begin position="457"/>
        <end position="489"/>
    </location>
</feature>
<feature type="region of interest" description="Disordered" evidence="4">
    <location>
        <begin position="504"/>
        <end position="526"/>
    </location>
</feature>
<dbReference type="AlphaFoldDB" id="A0AAV4K516"/>
<evidence type="ECO:0000256" key="4">
    <source>
        <dbReference type="SAM" id="MobiDB-lite"/>
    </source>
</evidence>
<feature type="compositionally biased region" description="Low complexity" evidence="4">
    <location>
        <begin position="466"/>
        <end position="481"/>
    </location>
</feature>
<reference evidence="6" key="4">
    <citation type="submission" date="2023-08" db="EMBL/GenBank/DDBJ databases">
        <authorList>
            <person name="Sun Q."/>
            <person name="Zhou Y."/>
        </authorList>
    </citation>
    <scope>NUCLEOTIDE SEQUENCE</scope>
    <source>
        <strain evidence="7">CGMCC 1.8884</strain>
        <strain evidence="6">CGMCC 1.8885</strain>
    </source>
</reference>
<evidence type="ECO:0000313" key="6">
    <source>
        <dbReference type="EMBL" id="GGI85737.1"/>
    </source>
</evidence>
<dbReference type="Proteomes" id="UP000630135">
    <property type="component" value="Unassembled WGS sequence"/>
</dbReference>
<evidence type="ECO:0000256" key="3">
    <source>
        <dbReference type="ARBA" id="ARBA00023125"/>
    </source>
</evidence>
<dbReference type="CDD" id="cd17293">
    <property type="entry name" value="RMtype1_S_Ppo21ORF8840P_TRD1-CR1_like"/>
    <property type="match status" value="1"/>
</dbReference>
<organism evidence="6 9">
    <name type="scientific">Deinococcus wulumuqiensis</name>
    <dbReference type="NCBI Taxonomy" id="980427"/>
    <lineage>
        <taxon>Bacteria</taxon>
        <taxon>Thermotogati</taxon>
        <taxon>Deinococcota</taxon>
        <taxon>Deinococci</taxon>
        <taxon>Deinococcales</taxon>
        <taxon>Deinococcaceae</taxon>
        <taxon>Deinococcus</taxon>
    </lineage>
</organism>
<keyword evidence="2" id="KW-0680">Restriction system</keyword>
<dbReference type="Gene3D" id="3.90.220.20">
    <property type="entry name" value="DNA methylase specificity domains"/>
    <property type="match status" value="2"/>
</dbReference>
<sequence length="526" mass="56524">MENQPHPMTTTDPQDHAATDASPSQSLPPGWVGTTLGEVAEWGSGGTPQRTNDEYYTQNGIPWLTIGDLNDDLVTSAKTHITEEGLKNSSAKLVPAGTIFFAMYGSIGKMGISGMDCATNQAIAFCFPLQSVIKKSFLFYLLKSERENLFAQGQGGAQQNISQTILKAHAILLPPLPEQKRIADKLDTLLGRVETARERLERVPKLLKTFRQSVLSAAVSGELTREWRGGGEAEWEEDTFRLDKIGLIITGGTPKKELRGGQATIPFYKPTELDKGYRVETATELVSEAAAMSVRPIPDRTVMVTCIGATIGKVGLSRQAGITNQQINSIVCNEDVALPEYVYFLLSSDLGQSAIIDNASSTTLPILNKSRFSELSFPLPPLPEQAEIVRRVEALFALADRVEARYAAGLAAFDSLTPALLQKAFRGELVPQDPSDEPASVLLERIRAQRAAAGVGGVRRGRGAGKAKAGAGVEAQAAAPGRRGRPKKALTEAEAVAALEARRAAREAQFEAAPEGSRMPDLFGEG</sequence>
<feature type="domain" description="Type I restriction modification DNA specificity" evidence="5">
    <location>
        <begin position="30"/>
        <end position="202"/>
    </location>
</feature>
<dbReference type="SUPFAM" id="SSF116734">
    <property type="entry name" value="DNA methylase specificity domain"/>
    <property type="match status" value="2"/>
</dbReference>
<gene>
    <name evidence="7" type="ORF">GCM10008021_18210</name>
    <name evidence="6" type="ORF">GCM10010914_20260</name>
</gene>
<name>A0AAV4K516_9DEIO</name>
<keyword evidence="8" id="KW-1185">Reference proteome</keyword>
<dbReference type="PANTHER" id="PTHR43140:SF1">
    <property type="entry name" value="TYPE I RESTRICTION ENZYME ECOKI SPECIFICITY SUBUNIT"/>
    <property type="match status" value="1"/>
</dbReference>
<protein>
    <recommendedName>
        <fullName evidence="5">Type I restriction modification DNA specificity domain-containing protein</fullName>
    </recommendedName>
</protein>
<dbReference type="Proteomes" id="UP000652720">
    <property type="component" value="Unassembled WGS sequence"/>
</dbReference>
<accession>A0AAV4K516</accession>
<dbReference type="InterPro" id="IPR044946">
    <property type="entry name" value="Restrct_endonuc_typeI_TRD_sf"/>
</dbReference>
<reference evidence="6" key="2">
    <citation type="journal article" date="2014" name="Int. J. Syst. Evol. Microbiol.">
        <title>Complete genome sequence of Corynebacterium casei LMG S-19264T (=DSM 44701T), isolated from a smear-ripened cheese.</title>
        <authorList>
            <consortium name="US DOE Joint Genome Institute (JGI-PGF)"/>
            <person name="Walter F."/>
            <person name="Albersmeier A."/>
            <person name="Kalinowski J."/>
            <person name="Ruckert C."/>
        </authorList>
    </citation>
    <scope>NUCLEOTIDE SEQUENCE</scope>
    <source>
        <strain evidence="6">CGMCC 1.8885</strain>
    </source>
</reference>
<evidence type="ECO:0000256" key="2">
    <source>
        <dbReference type="ARBA" id="ARBA00022747"/>
    </source>
</evidence>
<dbReference type="EMBL" id="BMLZ01000021">
    <property type="protein sequence ID" value="GGP30170.1"/>
    <property type="molecule type" value="Genomic_DNA"/>
</dbReference>
<feature type="compositionally biased region" description="Polar residues" evidence="4">
    <location>
        <begin position="1"/>
        <end position="12"/>
    </location>
</feature>
<comment type="similarity">
    <text evidence="1">Belongs to the type-I restriction system S methylase family.</text>
</comment>
<dbReference type="Pfam" id="PF01420">
    <property type="entry name" value="Methylase_S"/>
    <property type="match status" value="2"/>
</dbReference>
<feature type="domain" description="Type I restriction modification DNA specificity" evidence="5">
    <location>
        <begin position="234"/>
        <end position="397"/>
    </location>
</feature>
<dbReference type="PANTHER" id="PTHR43140">
    <property type="entry name" value="TYPE-1 RESTRICTION ENZYME ECOKI SPECIFICITY PROTEIN"/>
    <property type="match status" value="1"/>
</dbReference>
<dbReference type="InterPro" id="IPR051212">
    <property type="entry name" value="Type-I_RE_S_subunit"/>
</dbReference>